<evidence type="ECO:0000313" key="7">
    <source>
        <dbReference type="EMBL" id="PSF36574.1"/>
    </source>
</evidence>
<dbReference type="Gene3D" id="1.10.340.30">
    <property type="entry name" value="Hypothetical protein, domain 2"/>
    <property type="match status" value="1"/>
</dbReference>
<dbReference type="Gene3D" id="1.10.1670.40">
    <property type="match status" value="1"/>
</dbReference>
<evidence type="ECO:0000256" key="3">
    <source>
        <dbReference type="ARBA" id="ARBA00012000"/>
    </source>
</evidence>
<comment type="caution">
    <text evidence="7">The sequence shown here is derived from an EMBL/GenBank/DDBJ whole genome shotgun (WGS) entry which is preliminary data.</text>
</comment>
<evidence type="ECO:0000256" key="1">
    <source>
        <dbReference type="ARBA" id="ARBA00000086"/>
    </source>
</evidence>
<feature type="domain" description="HhH-GPD" evidence="6">
    <location>
        <begin position="47"/>
        <end position="202"/>
    </location>
</feature>
<dbReference type="Pfam" id="PF00730">
    <property type="entry name" value="HhH-GPD"/>
    <property type="match status" value="1"/>
</dbReference>
<dbReference type="GO" id="GO:0005737">
    <property type="term" value="C:cytoplasm"/>
    <property type="evidence" value="ECO:0007669"/>
    <property type="project" value="TreeGrafter"/>
</dbReference>
<dbReference type="AlphaFoldDB" id="A0A2T1LWY6"/>
<gene>
    <name evidence="7" type="ORF">C7H19_12905</name>
</gene>
<dbReference type="GO" id="GO:0006285">
    <property type="term" value="P:base-excision repair, AP site formation"/>
    <property type="evidence" value="ECO:0007669"/>
    <property type="project" value="TreeGrafter"/>
</dbReference>
<dbReference type="GO" id="GO:0006307">
    <property type="term" value="P:DNA alkylation repair"/>
    <property type="evidence" value="ECO:0007669"/>
    <property type="project" value="TreeGrafter"/>
</dbReference>
<proteinExistence type="inferred from homology"/>
<dbReference type="GO" id="GO:0032993">
    <property type="term" value="C:protein-DNA complex"/>
    <property type="evidence" value="ECO:0007669"/>
    <property type="project" value="TreeGrafter"/>
</dbReference>
<dbReference type="GO" id="GO:0032131">
    <property type="term" value="F:alkylated DNA binding"/>
    <property type="evidence" value="ECO:0007669"/>
    <property type="project" value="TreeGrafter"/>
</dbReference>
<keyword evidence="5" id="KW-0234">DNA repair</keyword>
<dbReference type="PANTHER" id="PTHR43003:SF5">
    <property type="entry name" value="DNA-3-METHYLADENINE GLYCOSYLASE"/>
    <property type="match status" value="1"/>
</dbReference>
<protein>
    <recommendedName>
        <fullName evidence="3">DNA-3-methyladenine glycosylase II</fullName>
        <ecNumber evidence="3">3.2.2.21</ecNumber>
    </recommendedName>
</protein>
<keyword evidence="8" id="KW-1185">Reference proteome</keyword>
<dbReference type="EMBL" id="PXOH01000013">
    <property type="protein sequence ID" value="PSF36574.1"/>
    <property type="molecule type" value="Genomic_DNA"/>
</dbReference>
<dbReference type="SUPFAM" id="SSF48150">
    <property type="entry name" value="DNA-glycosylase"/>
    <property type="match status" value="1"/>
</dbReference>
<dbReference type="GO" id="GO:0008725">
    <property type="term" value="F:DNA-3-methyladenine glycosylase activity"/>
    <property type="evidence" value="ECO:0007669"/>
    <property type="project" value="TreeGrafter"/>
</dbReference>
<reference evidence="7 8" key="1">
    <citation type="submission" date="2018-03" db="EMBL/GenBank/DDBJ databases">
        <title>The ancient ancestry and fast evolution of plastids.</title>
        <authorList>
            <person name="Moore K.R."/>
            <person name="Magnabosco C."/>
            <person name="Momper L."/>
            <person name="Gold D.A."/>
            <person name="Bosak T."/>
            <person name="Fournier G.P."/>
        </authorList>
    </citation>
    <scope>NUCLEOTIDE SEQUENCE [LARGE SCALE GENOMIC DNA]</scope>
    <source>
        <strain evidence="7 8">CCALA 016</strain>
    </source>
</reference>
<organism evidence="7 8">
    <name type="scientific">Aphanothece hegewaldii CCALA 016</name>
    <dbReference type="NCBI Taxonomy" id="2107694"/>
    <lineage>
        <taxon>Bacteria</taxon>
        <taxon>Bacillati</taxon>
        <taxon>Cyanobacteriota</taxon>
        <taxon>Cyanophyceae</taxon>
        <taxon>Oscillatoriophycideae</taxon>
        <taxon>Chroococcales</taxon>
        <taxon>Aphanothecaceae</taxon>
        <taxon>Aphanothece</taxon>
    </lineage>
</organism>
<evidence type="ECO:0000313" key="8">
    <source>
        <dbReference type="Proteomes" id="UP000239001"/>
    </source>
</evidence>
<dbReference type="FunFam" id="1.10.340.30:FF:000004">
    <property type="entry name" value="DNA-3-methyladenine glycosylase II"/>
    <property type="match status" value="1"/>
</dbReference>
<dbReference type="RefSeq" id="WP_106457290.1">
    <property type="nucleotide sequence ID" value="NZ_PXOH01000013.1"/>
</dbReference>
<evidence type="ECO:0000256" key="4">
    <source>
        <dbReference type="ARBA" id="ARBA00022763"/>
    </source>
</evidence>
<dbReference type="Proteomes" id="UP000239001">
    <property type="component" value="Unassembled WGS sequence"/>
</dbReference>
<dbReference type="SMART" id="SM00478">
    <property type="entry name" value="ENDO3c"/>
    <property type="match status" value="1"/>
</dbReference>
<comment type="catalytic activity">
    <reaction evidence="1">
        <text>Hydrolysis of alkylated DNA, releasing 3-methyladenine, 3-methylguanine, 7-methylguanine and 7-methyladenine.</text>
        <dbReference type="EC" id="3.2.2.21"/>
    </reaction>
</comment>
<evidence type="ECO:0000256" key="5">
    <source>
        <dbReference type="ARBA" id="ARBA00023204"/>
    </source>
</evidence>
<dbReference type="EC" id="3.2.2.21" evidence="3"/>
<evidence type="ECO:0000256" key="2">
    <source>
        <dbReference type="ARBA" id="ARBA00010817"/>
    </source>
</evidence>
<name>A0A2T1LWY6_9CHRO</name>
<evidence type="ECO:0000259" key="6">
    <source>
        <dbReference type="SMART" id="SM00478"/>
    </source>
</evidence>
<sequence>MQYKEAILYLQETDPKLSQLINKVGECHFASATPQTNLLSALVWAIIAQQISTVAANKIYQRFLIHYTQEEPLQVTTLLQATDEDLRSIGISRFKIRYLRNLAQFISSNGSIFDNLENLDDQTVIQSLSEIKGIGQWTAQMILIFWLQRLDVLPSGDLGIRRAIQHLYELEKIPSPEAVTKIGEKWKPYRTIASWYLWRSLSDSILGINL</sequence>
<dbReference type="InterPro" id="IPR003265">
    <property type="entry name" value="HhH-GPD_domain"/>
</dbReference>
<dbReference type="CDD" id="cd00056">
    <property type="entry name" value="ENDO3c"/>
    <property type="match status" value="1"/>
</dbReference>
<dbReference type="InterPro" id="IPR011257">
    <property type="entry name" value="DNA_glycosylase"/>
</dbReference>
<reference evidence="7 8" key="2">
    <citation type="submission" date="2018-03" db="EMBL/GenBank/DDBJ databases">
        <authorList>
            <person name="Keele B.F."/>
        </authorList>
    </citation>
    <scope>NUCLEOTIDE SEQUENCE [LARGE SCALE GENOMIC DNA]</scope>
    <source>
        <strain evidence="7 8">CCALA 016</strain>
    </source>
</reference>
<dbReference type="OrthoDB" id="9785929at2"/>
<keyword evidence="4" id="KW-0227">DNA damage</keyword>
<dbReference type="PANTHER" id="PTHR43003">
    <property type="entry name" value="DNA-3-METHYLADENINE GLYCOSYLASE"/>
    <property type="match status" value="1"/>
</dbReference>
<dbReference type="InterPro" id="IPR051912">
    <property type="entry name" value="Alkylbase_DNA_Glycosylase/TA"/>
</dbReference>
<dbReference type="GO" id="GO:0043916">
    <property type="term" value="F:DNA-7-methylguanine glycosylase activity"/>
    <property type="evidence" value="ECO:0007669"/>
    <property type="project" value="TreeGrafter"/>
</dbReference>
<accession>A0A2T1LWY6</accession>
<comment type="similarity">
    <text evidence="2">Belongs to the alkylbase DNA glycosidase AlkA family.</text>
</comment>